<evidence type="ECO:0000313" key="3">
    <source>
        <dbReference type="Proteomes" id="UP000000844"/>
    </source>
</evidence>
<reference evidence="2 3" key="1">
    <citation type="journal article" date="2009" name="Stand. Genomic Sci.">
        <title>Complete genome sequence of Stackebrandtia nassauensis type strain (LLR-40K-21).</title>
        <authorList>
            <person name="Munk C."/>
            <person name="Lapidus A."/>
            <person name="Copeland A."/>
            <person name="Jando M."/>
            <person name="Mayilraj S."/>
            <person name="Glavina Del Rio T."/>
            <person name="Nolan M."/>
            <person name="Chen F."/>
            <person name="Lucas S."/>
            <person name="Tice H."/>
            <person name="Cheng J.F."/>
            <person name="Han C."/>
            <person name="Detter J.C."/>
            <person name="Bruce D."/>
            <person name="Goodwin L."/>
            <person name="Chain P."/>
            <person name="Pitluck S."/>
            <person name="Goker M."/>
            <person name="Ovchinikova G."/>
            <person name="Pati A."/>
            <person name="Ivanova N."/>
            <person name="Mavromatis K."/>
            <person name="Chen A."/>
            <person name="Palaniappan K."/>
            <person name="Land M."/>
            <person name="Hauser L."/>
            <person name="Chang Y.J."/>
            <person name="Jeffries C.D."/>
            <person name="Bristow J."/>
            <person name="Eisen J.A."/>
            <person name="Markowitz V."/>
            <person name="Hugenholtz P."/>
            <person name="Kyrpides N.C."/>
            <person name="Klenk H.P."/>
        </authorList>
    </citation>
    <scope>NUCLEOTIDE SEQUENCE [LARGE SCALE GENOMIC DNA]</scope>
    <source>
        <strain evidence="3">DSM 44728 / CIP 108903 / NRRL B-16338 / NBRC 102104 / LLR-40K-21</strain>
    </source>
</reference>
<name>D3Q1W1_STANL</name>
<sequence length="315" mass="32867">MKYALLIIAAAALQATGNGLLTGNIDGSESIVLSFCAFGSSAIIFGLLNQRRRLTSTAAPPPGNVRVPLLLMNIATALAFIGLYWSYSMFPAPLASATGIAIGPLSVSLIDRLTGGSRRSNGELVVGAVSLGLVLAVASRSISLGTVALDGAFVLGFGIAIAAGALFACIPILSHRLGTTGVGPVRILAHRYHLTYIAAFAILMATPHAAMDTITGPRLPFIACVALIGVALPIFLLQLSMKHVQPVFLALIFSIQPSLTYLAAVVATELRFDAISFVLINASLCVAFGGPLLLHRRERARRARPALRPTTTTTA</sequence>
<feature type="transmembrane region" description="Helical" evidence="1">
    <location>
        <begin position="217"/>
        <end position="236"/>
    </location>
</feature>
<dbReference type="STRING" id="446470.Snas_2134"/>
<feature type="transmembrane region" description="Helical" evidence="1">
    <location>
        <begin position="151"/>
        <end position="173"/>
    </location>
</feature>
<dbReference type="HOGENOM" id="CLU_908887_0_0_11"/>
<protein>
    <submittedName>
        <fullName evidence="2">Uncharacterized protein</fullName>
    </submittedName>
</protein>
<keyword evidence="3" id="KW-1185">Reference proteome</keyword>
<accession>D3Q1W1</accession>
<feature type="transmembrane region" description="Helical" evidence="1">
    <location>
        <begin position="31"/>
        <end position="48"/>
    </location>
</feature>
<dbReference type="RefSeq" id="WP_013017399.1">
    <property type="nucleotide sequence ID" value="NC_013947.1"/>
</dbReference>
<gene>
    <name evidence="2" type="ordered locus">Snas_2134</name>
</gene>
<keyword evidence="1" id="KW-0472">Membrane</keyword>
<feature type="transmembrane region" description="Helical" evidence="1">
    <location>
        <begin position="274"/>
        <end position="294"/>
    </location>
</feature>
<dbReference type="OrthoDB" id="4215223at2"/>
<dbReference type="KEGG" id="sna:Snas_2134"/>
<evidence type="ECO:0000313" key="2">
    <source>
        <dbReference type="EMBL" id="ADD41828.1"/>
    </source>
</evidence>
<feature type="transmembrane region" description="Helical" evidence="1">
    <location>
        <begin position="93"/>
        <end position="110"/>
    </location>
</feature>
<dbReference type="eggNOG" id="ENOG5032SDA">
    <property type="taxonomic scope" value="Bacteria"/>
</dbReference>
<feature type="transmembrane region" description="Helical" evidence="1">
    <location>
        <begin position="122"/>
        <end position="139"/>
    </location>
</feature>
<dbReference type="Proteomes" id="UP000000844">
    <property type="component" value="Chromosome"/>
</dbReference>
<feature type="transmembrane region" description="Helical" evidence="1">
    <location>
        <begin position="69"/>
        <end position="87"/>
    </location>
</feature>
<feature type="transmembrane region" description="Helical" evidence="1">
    <location>
        <begin position="248"/>
        <end position="268"/>
    </location>
</feature>
<organism evidence="2 3">
    <name type="scientific">Stackebrandtia nassauensis (strain DSM 44728 / CIP 108903 / NRRL B-16338 / NBRC 102104 / LLR-40K-21)</name>
    <dbReference type="NCBI Taxonomy" id="446470"/>
    <lineage>
        <taxon>Bacteria</taxon>
        <taxon>Bacillati</taxon>
        <taxon>Actinomycetota</taxon>
        <taxon>Actinomycetes</taxon>
        <taxon>Glycomycetales</taxon>
        <taxon>Glycomycetaceae</taxon>
        <taxon>Stackebrandtia</taxon>
    </lineage>
</organism>
<dbReference type="AlphaFoldDB" id="D3Q1W1"/>
<dbReference type="EMBL" id="CP001778">
    <property type="protein sequence ID" value="ADD41828.1"/>
    <property type="molecule type" value="Genomic_DNA"/>
</dbReference>
<keyword evidence="1" id="KW-0812">Transmembrane</keyword>
<proteinExistence type="predicted"/>
<feature type="transmembrane region" description="Helical" evidence="1">
    <location>
        <begin position="194"/>
        <end position="211"/>
    </location>
</feature>
<keyword evidence="1" id="KW-1133">Transmembrane helix</keyword>
<evidence type="ECO:0000256" key="1">
    <source>
        <dbReference type="SAM" id="Phobius"/>
    </source>
</evidence>